<dbReference type="PANTHER" id="PTHR16461">
    <property type="entry name" value="TOLL-INTERACTING PROTEIN"/>
    <property type="match status" value="1"/>
</dbReference>
<dbReference type="HOGENOM" id="CLU_040954_0_0_1"/>
<dbReference type="RefSeq" id="XP_016211260.1">
    <property type="nucleotide sequence ID" value="XM_016360888.1"/>
</dbReference>
<feature type="compositionally biased region" description="Basic and acidic residues" evidence="1">
    <location>
        <begin position="371"/>
        <end position="386"/>
    </location>
</feature>
<sequence length="425" mass="46924">MTDPEKHSGAESPTTGREPDFDDDPPQDGNSSVQPDHVASPTPKEPKKVSFSEEEAPPAKPPRPMSPRAQAEATLIEAFPSIDLKVIKAVLTASGGQVEPAFNALLGMSDPTFEPEQPPPQPARPQRRQQPMSQLEADELYARQLAEQYDNAAGEYGPRGRGRPPPGARRQRPNELHENEYSFWDDDLPEIKKNLTKGFQETQKTVNKWISEFKRRLDGDDEDDEHIQQGQSSGQFRRQNFGPSQSEQLRGINRMSAQGRRSGDRERYDADPQVLSDDFRELQMEDNETPPRRPPRPQANPNLFKPTPAVPTGPVDEVDALYSQPSPPQGKGPTSGATSGGKKWQPLTSVAPAPVGEDNDPFSLGDSDEEEAKKTDLKPEDSERLKKSASKSESSKPDVQPEEAGKEGTKNKEAEELLNASGQKK</sequence>
<dbReference type="InParanoid" id="A0A0D1XGQ9"/>
<feature type="compositionally biased region" description="Low complexity" evidence="1">
    <location>
        <begin position="228"/>
        <end position="239"/>
    </location>
</feature>
<dbReference type="PANTHER" id="PTHR16461:SF5">
    <property type="entry name" value="TOLL-INTERACTING PROTEIN"/>
    <property type="match status" value="1"/>
</dbReference>
<name>A0A0D1XGQ9_9PEZI</name>
<dbReference type="VEuPathDB" id="FungiDB:PV09_07158"/>
<feature type="compositionally biased region" description="Basic and acidic residues" evidence="1">
    <location>
        <begin position="261"/>
        <end position="270"/>
    </location>
</feature>
<dbReference type="FunCoup" id="A0A0D1XGQ9">
    <property type="interactions" value="55"/>
</dbReference>
<accession>A0A0D1XGQ9</accession>
<organism evidence="3 4">
    <name type="scientific">Verruconis gallopava</name>
    <dbReference type="NCBI Taxonomy" id="253628"/>
    <lineage>
        <taxon>Eukaryota</taxon>
        <taxon>Fungi</taxon>
        <taxon>Dikarya</taxon>
        <taxon>Ascomycota</taxon>
        <taxon>Pezizomycotina</taxon>
        <taxon>Dothideomycetes</taxon>
        <taxon>Pleosporomycetidae</taxon>
        <taxon>Venturiales</taxon>
        <taxon>Sympoventuriaceae</taxon>
        <taxon>Verruconis</taxon>
    </lineage>
</organism>
<dbReference type="Pfam" id="PF02845">
    <property type="entry name" value="CUE"/>
    <property type="match status" value="1"/>
</dbReference>
<keyword evidence="4" id="KW-1185">Reference proteome</keyword>
<feature type="domain" description="CUE" evidence="2">
    <location>
        <begin position="67"/>
        <end position="110"/>
    </location>
</feature>
<dbReference type="AlphaFoldDB" id="A0A0D1XGQ9"/>
<feature type="region of interest" description="Disordered" evidence="1">
    <location>
        <begin position="102"/>
        <end position="187"/>
    </location>
</feature>
<reference evidence="3 4" key="1">
    <citation type="submission" date="2015-01" db="EMBL/GenBank/DDBJ databases">
        <title>The Genome Sequence of Ochroconis gallopava CBS43764.</title>
        <authorList>
            <consortium name="The Broad Institute Genomics Platform"/>
            <person name="Cuomo C."/>
            <person name="de Hoog S."/>
            <person name="Gorbushina A."/>
            <person name="Stielow B."/>
            <person name="Teixiera M."/>
            <person name="Abouelleil A."/>
            <person name="Chapman S.B."/>
            <person name="Priest M."/>
            <person name="Young S.K."/>
            <person name="Wortman J."/>
            <person name="Nusbaum C."/>
            <person name="Birren B."/>
        </authorList>
    </citation>
    <scope>NUCLEOTIDE SEQUENCE [LARGE SCALE GENOMIC DNA]</scope>
    <source>
        <strain evidence="3 4">CBS 43764</strain>
    </source>
</reference>
<evidence type="ECO:0000259" key="2">
    <source>
        <dbReference type="PROSITE" id="PS51140"/>
    </source>
</evidence>
<dbReference type="OrthoDB" id="9942608at2759"/>
<dbReference type="PROSITE" id="PS51140">
    <property type="entry name" value="CUE"/>
    <property type="match status" value="1"/>
</dbReference>
<dbReference type="EMBL" id="KN847555">
    <property type="protein sequence ID" value="KIW01391.1"/>
    <property type="molecule type" value="Genomic_DNA"/>
</dbReference>
<dbReference type="GO" id="GO:0005737">
    <property type="term" value="C:cytoplasm"/>
    <property type="evidence" value="ECO:0007669"/>
    <property type="project" value="TreeGrafter"/>
</dbReference>
<dbReference type="Gene3D" id="1.10.8.10">
    <property type="entry name" value="DNA helicase RuvA subunit, C-terminal domain"/>
    <property type="match status" value="1"/>
</dbReference>
<evidence type="ECO:0000313" key="3">
    <source>
        <dbReference type="EMBL" id="KIW01391.1"/>
    </source>
</evidence>
<dbReference type="FunFam" id="1.10.8.10:FF:000064">
    <property type="entry name" value="Similar to CUE domain-containing protein"/>
    <property type="match status" value="1"/>
</dbReference>
<dbReference type="GO" id="GO:0006511">
    <property type="term" value="P:ubiquitin-dependent protein catabolic process"/>
    <property type="evidence" value="ECO:0007669"/>
    <property type="project" value="TreeGrafter"/>
</dbReference>
<dbReference type="InterPro" id="IPR009060">
    <property type="entry name" value="UBA-like_sf"/>
</dbReference>
<gene>
    <name evidence="3" type="ORF">PV09_07158</name>
</gene>
<dbReference type="SMART" id="SM00546">
    <property type="entry name" value="CUE"/>
    <property type="match status" value="1"/>
</dbReference>
<proteinExistence type="predicted"/>
<dbReference type="CDD" id="cd14372">
    <property type="entry name" value="CUE_Cue5p_like"/>
    <property type="match status" value="1"/>
</dbReference>
<dbReference type="InterPro" id="IPR041807">
    <property type="entry name" value="Cue5/Don1_CUE"/>
</dbReference>
<dbReference type="GO" id="GO:0043130">
    <property type="term" value="F:ubiquitin binding"/>
    <property type="evidence" value="ECO:0007669"/>
    <property type="project" value="InterPro"/>
</dbReference>
<dbReference type="InterPro" id="IPR003892">
    <property type="entry name" value="CUE"/>
</dbReference>
<evidence type="ECO:0000313" key="4">
    <source>
        <dbReference type="Proteomes" id="UP000053259"/>
    </source>
</evidence>
<evidence type="ECO:0000256" key="1">
    <source>
        <dbReference type="SAM" id="MobiDB-lite"/>
    </source>
</evidence>
<feature type="compositionally biased region" description="Basic and acidic residues" evidence="1">
    <location>
        <begin position="403"/>
        <end position="415"/>
    </location>
</feature>
<dbReference type="STRING" id="253628.A0A0D1XGQ9"/>
<protein>
    <recommendedName>
        <fullName evidence="2">CUE domain-containing protein</fullName>
    </recommendedName>
</protein>
<feature type="region of interest" description="Disordered" evidence="1">
    <location>
        <begin position="1"/>
        <end position="72"/>
    </location>
</feature>
<feature type="region of interest" description="Disordered" evidence="1">
    <location>
        <begin position="217"/>
        <end position="425"/>
    </location>
</feature>
<dbReference type="GeneID" id="27315131"/>
<dbReference type="GO" id="GO:0031624">
    <property type="term" value="F:ubiquitin conjugating enzyme binding"/>
    <property type="evidence" value="ECO:0007669"/>
    <property type="project" value="TreeGrafter"/>
</dbReference>
<dbReference type="Proteomes" id="UP000053259">
    <property type="component" value="Unassembled WGS sequence"/>
</dbReference>
<dbReference type="SUPFAM" id="SSF46934">
    <property type="entry name" value="UBA-like"/>
    <property type="match status" value="1"/>
</dbReference>